<dbReference type="CDD" id="cd00038">
    <property type="entry name" value="CAP_ED"/>
    <property type="match status" value="1"/>
</dbReference>
<dbReference type="Pfam" id="PF00027">
    <property type="entry name" value="cNMP_binding"/>
    <property type="match status" value="1"/>
</dbReference>
<evidence type="ECO:0000256" key="5">
    <source>
        <dbReference type="ARBA" id="ARBA00049534"/>
    </source>
</evidence>
<dbReference type="NCBIfam" id="TIGR03814">
    <property type="entry name" value="Gln_ase"/>
    <property type="match status" value="1"/>
</dbReference>
<organism evidence="9 10">
    <name type="scientific">Bradyrhizobium erythrophlei</name>
    <dbReference type="NCBI Taxonomy" id="1437360"/>
    <lineage>
        <taxon>Bacteria</taxon>
        <taxon>Pseudomonadati</taxon>
        <taxon>Pseudomonadota</taxon>
        <taxon>Alphaproteobacteria</taxon>
        <taxon>Hyphomicrobiales</taxon>
        <taxon>Nitrobacteraceae</taxon>
        <taxon>Bradyrhizobium</taxon>
    </lineage>
</organism>
<dbReference type="PROSITE" id="PS50801">
    <property type="entry name" value="STAS"/>
    <property type="match status" value="1"/>
</dbReference>
<dbReference type="InterPro" id="IPR012338">
    <property type="entry name" value="Beta-lactam/transpept-like"/>
</dbReference>
<reference evidence="9 10" key="1">
    <citation type="submission" date="2016-11" db="EMBL/GenBank/DDBJ databases">
        <authorList>
            <person name="Jaros S."/>
            <person name="Januszkiewicz K."/>
            <person name="Wedrychowicz H."/>
        </authorList>
    </citation>
    <scope>NUCLEOTIDE SEQUENCE [LARGE SCALE GENOMIC DNA]</scope>
    <source>
        <strain evidence="9 10">GAS242</strain>
    </source>
</reference>
<dbReference type="EC" id="3.5.1.2" evidence="3 6"/>
<evidence type="ECO:0000256" key="3">
    <source>
        <dbReference type="ARBA" id="ARBA00012918"/>
    </source>
</evidence>
<evidence type="ECO:0000256" key="6">
    <source>
        <dbReference type="HAMAP-Rule" id="MF_00313"/>
    </source>
</evidence>
<keyword evidence="6" id="KW-0007">Acetylation</keyword>
<comment type="catalytic activity">
    <reaction evidence="5 6">
        <text>L-glutamine + H2O = L-glutamate + NH4(+)</text>
        <dbReference type="Rhea" id="RHEA:15889"/>
        <dbReference type="ChEBI" id="CHEBI:15377"/>
        <dbReference type="ChEBI" id="CHEBI:28938"/>
        <dbReference type="ChEBI" id="CHEBI:29985"/>
        <dbReference type="ChEBI" id="CHEBI:58359"/>
        <dbReference type="EC" id="3.5.1.2"/>
    </reaction>
</comment>
<dbReference type="EMBL" id="LT670818">
    <property type="protein sequence ID" value="SHH11817.1"/>
    <property type="molecule type" value="Genomic_DNA"/>
</dbReference>
<feature type="binding site" evidence="6">
    <location>
        <position position="75"/>
    </location>
    <ligand>
        <name>substrate</name>
    </ligand>
</feature>
<dbReference type="InterPro" id="IPR036513">
    <property type="entry name" value="STAS_dom_sf"/>
</dbReference>
<evidence type="ECO:0000259" key="8">
    <source>
        <dbReference type="PROSITE" id="PS50801"/>
    </source>
</evidence>
<dbReference type="PANTHER" id="PTHR12544:SF29">
    <property type="entry name" value="GLUTAMINASE"/>
    <property type="match status" value="1"/>
</dbReference>
<feature type="domain" description="STAS" evidence="8">
    <location>
        <begin position="345"/>
        <end position="423"/>
    </location>
</feature>
<dbReference type="Gene3D" id="2.60.120.10">
    <property type="entry name" value="Jelly Rolls"/>
    <property type="match status" value="1"/>
</dbReference>
<dbReference type="AlphaFoldDB" id="A0A1M5QCN5"/>
<accession>A0A1M5QCN5</accession>
<keyword evidence="4 6" id="KW-0378">Hydrolase</keyword>
<dbReference type="InterPro" id="IPR015868">
    <property type="entry name" value="Glutaminase"/>
</dbReference>
<dbReference type="SMART" id="SM00100">
    <property type="entry name" value="cNMP"/>
    <property type="match status" value="1"/>
</dbReference>
<dbReference type="SUPFAM" id="SSF56601">
    <property type="entry name" value="beta-lactamase/transpeptidase-like"/>
    <property type="match status" value="1"/>
</dbReference>
<dbReference type="InterPro" id="IPR000595">
    <property type="entry name" value="cNMP-bd_dom"/>
</dbReference>
<protein>
    <recommendedName>
        <fullName evidence="3 6">Glutaminase</fullName>
        <ecNumber evidence="3 6">3.5.1.2</ecNumber>
    </recommendedName>
</protein>
<dbReference type="Proteomes" id="UP000190675">
    <property type="component" value="Chromosome I"/>
</dbReference>
<dbReference type="GO" id="GO:0004359">
    <property type="term" value="F:glutaminase activity"/>
    <property type="evidence" value="ECO:0007669"/>
    <property type="project" value="UniProtKB-UniRule"/>
</dbReference>
<dbReference type="InterPro" id="IPR002645">
    <property type="entry name" value="STAS_dom"/>
</dbReference>
<dbReference type="SUPFAM" id="SSF52091">
    <property type="entry name" value="SpoIIaa-like"/>
    <property type="match status" value="1"/>
</dbReference>
<dbReference type="SUPFAM" id="SSF51206">
    <property type="entry name" value="cAMP-binding domain-like"/>
    <property type="match status" value="1"/>
</dbReference>
<evidence type="ECO:0000256" key="4">
    <source>
        <dbReference type="ARBA" id="ARBA00022801"/>
    </source>
</evidence>
<name>A0A1M5QCN5_9BRAD</name>
<evidence type="ECO:0000256" key="1">
    <source>
        <dbReference type="ARBA" id="ARBA00011076"/>
    </source>
</evidence>
<dbReference type="InterPro" id="IPR014710">
    <property type="entry name" value="RmlC-like_jellyroll"/>
</dbReference>
<dbReference type="RefSeq" id="WP_079568907.1">
    <property type="nucleotide sequence ID" value="NZ_LT670818.1"/>
</dbReference>
<feature type="binding site" evidence="6">
    <location>
        <position position="269"/>
    </location>
    <ligand>
        <name>substrate</name>
    </ligand>
</feature>
<feature type="binding site" evidence="6">
    <location>
        <position position="124"/>
    </location>
    <ligand>
        <name>substrate</name>
    </ligand>
</feature>
<dbReference type="GO" id="GO:0006543">
    <property type="term" value="P:L-glutamine catabolic process"/>
    <property type="evidence" value="ECO:0007669"/>
    <property type="project" value="TreeGrafter"/>
</dbReference>
<dbReference type="HAMAP" id="MF_00313">
    <property type="entry name" value="Glutaminase"/>
    <property type="match status" value="1"/>
</dbReference>
<feature type="binding site" evidence="6">
    <location>
        <position position="251"/>
    </location>
    <ligand>
        <name>substrate</name>
    </ligand>
</feature>
<evidence type="ECO:0000256" key="2">
    <source>
        <dbReference type="ARBA" id="ARBA00011881"/>
    </source>
</evidence>
<evidence type="ECO:0000259" key="7">
    <source>
        <dbReference type="PROSITE" id="PS50042"/>
    </source>
</evidence>
<dbReference type="Pfam" id="PF04960">
    <property type="entry name" value="Glutaminase"/>
    <property type="match status" value="1"/>
</dbReference>
<feature type="binding site" evidence="6">
    <location>
        <position position="175"/>
    </location>
    <ligand>
        <name>substrate</name>
    </ligand>
</feature>
<dbReference type="FunFam" id="3.40.710.10:FF:000005">
    <property type="entry name" value="Glutaminase"/>
    <property type="match status" value="1"/>
</dbReference>
<proteinExistence type="inferred from homology"/>
<feature type="binding site" evidence="6">
    <location>
        <position position="199"/>
    </location>
    <ligand>
        <name>substrate</name>
    </ligand>
</feature>
<dbReference type="PANTHER" id="PTHR12544">
    <property type="entry name" value="GLUTAMINASE"/>
    <property type="match status" value="1"/>
</dbReference>
<dbReference type="InterPro" id="IPR018490">
    <property type="entry name" value="cNMP-bd_dom_sf"/>
</dbReference>
<feature type="binding site" evidence="6">
    <location>
        <position position="168"/>
    </location>
    <ligand>
        <name>substrate</name>
    </ligand>
</feature>
<comment type="subunit">
    <text evidence="2 6">Homotetramer.</text>
</comment>
<dbReference type="Gene3D" id="3.40.710.10">
    <property type="entry name" value="DD-peptidase/beta-lactamase superfamily"/>
    <property type="match status" value="1"/>
</dbReference>
<dbReference type="Gene3D" id="3.30.750.24">
    <property type="entry name" value="STAS domain"/>
    <property type="match status" value="1"/>
</dbReference>
<evidence type="ECO:0000313" key="10">
    <source>
        <dbReference type="Proteomes" id="UP000190675"/>
    </source>
</evidence>
<dbReference type="CDD" id="cd07042">
    <property type="entry name" value="STAS_SulP_like_sulfate_transporter"/>
    <property type="match status" value="1"/>
</dbReference>
<evidence type="ECO:0000313" key="9">
    <source>
        <dbReference type="EMBL" id="SHH11817.1"/>
    </source>
</evidence>
<sequence length="613" mass="66678">MNHLRAKDWAALKPPLLRFLDACHADFAAETGGNVADYIPELGKADPDHFGISLATLDGHVYEVGDSRIPFTIQSMSKPFVFALALDTLGAARVENAIGVEPSGDPFNSIRLNADNHPFNPMVNAGAITCSGLIREAKGDGAFEYIRSALGRFAGRELGVDEAVFTSESTTGDRNRAIGYLLRTNSVLKEDVSKVLEVYFRQCAILVTARDIAVMAATLANRGKNPVTGEQVMTPYAISRTLSVMTSSGMYDYAGEWIYRVGIPAKSGVGGGILAALPARLGLGSYSPKLDSHGNSVRGIGVCEALSAHYDLHMLNRSDDARNSIIADYNIGKSPSRRSRRPHERHILATHHQAVRIIELVGPLTFSNVDYISRQLAAKPRPQFVIFDLRRVAAMTRAGVRLLAEEFQELAAFNVTVILSGVRRSSADWKLIKEQAKGLTNLRDFYLLDTAIEWAEDQVVYRHGGAIDFHETTGLSEQPLLAGLSASEIEEIAALGAMRSYRSGERIVAAGDPSTSLFFLVSGVVHVSLPDGVRLATLTAGTAFGEMALLETYRTADVLADMSATALEIPLDAFERYREKHPRVGERIMRNLAQLLAERLIVANTKVDLLTAP</sequence>
<dbReference type="OrthoDB" id="9788822at2"/>
<gene>
    <name evidence="6" type="primary">glsA</name>
    <name evidence="9" type="ORF">SAMN05444169_5844</name>
</gene>
<dbReference type="PROSITE" id="PS50042">
    <property type="entry name" value="CNMP_BINDING_3"/>
    <property type="match status" value="1"/>
</dbReference>
<comment type="similarity">
    <text evidence="1 6">Belongs to the glutaminase family.</text>
</comment>
<feature type="domain" description="Cyclic nucleotide-binding" evidence="7">
    <location>
        <begin position="480"/>
        <end position="595"/>
    </location>
</feature>
<dbReference type="GO" id="GO:0006537">
    <property type="term" value="P:glutamate biosynthetic process"/>
    <property type="evidence" value="ECO:0007669"/>
    <property type="project" value="TreeGrafter"/>
</dbReference>
<dbReference type="Pfam" id="PF01740">
    <property type="entry name" value="STAS"/>
    <property type="match status" value="1"/>
</dbReference>